<evidence type="ECO:0000313" key="2">
    <source>
        <dbReference type="Proteomes" id="UP000515160"/>
    </source>
</evidence>
<proteinExistence type="predicted"/>
<organism evidence="2 3">
    <name type="scientific">Drosophila albomicans</name>
    <name type="common">Fruit fly</name>
    <dbReference type="NCBI Taxonomy" id="7291"/>
    <lineage>
        <taxon>Eukaryota</taxon>
        <taxon>Metazoa</taxon>
        <taxon>Ecdysozoa</taxon>
        <taxon>Arthropoda</taxon>
        <taxon>Hexapoda</taxon>
        <taxon>Insecta</taxon>
        <taxon>Pterygota</taxon>
        <taxon>Neoptera</taxon>
        <taxon>Endopterygota</taxon>
        <taxon>Diptera</taxon>
        <taxon>Brachycera</taxon>
        <taxon>Muscomorpha</taxon>
        <taxon>Ephydroidea</taxon>
        <taxon>Drosophilidae</taxon>
        <taxon>Drosophila</taxon>
    </lineage>
</organism>
<dbReference type="OrthoDB" id="7869066at2759"/>
<dbReference type="RefSeq" id="XP_034101475.1">
    <property type="nucleotide sequence ID" value="XM_034245584.1"/>
</dbReference>
<evidence type="ECO:0000313" key="3">
    <source>
        <dbReference type="RefSeq" id="XP_034101475.1"/>
    </source>
</evidence>
<feature type="signal peptide" evidence="1">
    <location>
        <begin position="1"/>
        <end position="21"/>
    </location>
</feature>
<dbReference type="GeneID" id="117566110"/>
<evidence type="ECO:0000256" key="1">
    <source>
        <dbReference type="SAM" id="SignalP"/>
    </source>
</evidence>
<feature type="chain" id="PRO_5028118441" evidence="1">
    <location>
        <begin position="22"/>
        <end position="170"/>
    </location>
</feature>
<name>A0A6P8WT40_DROAB</name>
<reference evidence="3" key="1">
    <citation type="submission" date="2025-08" db="UniProtKB">
        <authorList>
            <consortium name="RefSeq"/>
        </authorList>
    </citation>
    <scope>IDENTIFICATION</scope>
    <source>
        <strain evidence="3">15112-1751.03</strain>
        <tissue evidence="3">Whole Adult</tissue>
    </source>
</reference>
<sequence length="170" mass="18507">MQSHSLKHFTFALALILAVESQPPPPPPLPIYYYGNWLYAMPWQPLAVAPPPHPSGTAAQPLDTQQLSLGYTGPQFFPVTPAPATASATAATTAQPQPRRRPILLGLLTPHPAQGQFTLPFRPSPFAGYSEAAFSNPTEEASDEQQIGEDQQQQHFIYMSPGTLYNLVSN</sequence>
<gene>
    <name evidence="3" type="primary">LOC117566110</name>
</gene>
<accession>A0A6P8WT40</accession>
<dbReference type="Proteomes" id="UP000515160">
    <property type="component" value="Chromosome X"/>
</dbReference>
<dbReference type="AlphaFoldDB" id="A0A6P8WT40"/>
<keyword evidence="2" id="KW-1185">Reference proteome</keyword>
<keyword evidence="1" id="KW-0732">Signal</keyword>
<protein>
    <submittedName>
        <fullName evidence="3">Uncharacterized protein LOC117566110</fullName>
    </submittedName>
</protein>